<dbReference type="Proteomes" id="UP001602370">
    <property type="component" value="Unassembled WGS sequence"/>
</dbReference>
<comment type="caution">
    <text evidence="2">The sequence shown here is derived from an EMBL/GenBank/DDBJ whole genome shotgun (WGS) entry which is preliminary data.</text>
</comment>
<evidence type="ECO:0000313" key="2">
    <source>
        <dbReference type="EMBL" id="MFF5920936.1"/>
    </source>
</evidence>
<protein>
    <recommendedName>
        <fullName evidence="4">DUF3040 domain-containing protein</fullName>
    </recommendedName>
</protein>
<accession>A0ABW6XTW8</accession>
<feature type="transmembrane region" description="Helical" evidence="1">
    <location>
        <begin position="81"/>
        <end position="101"/>
    </location>
</feature>
<feature type="transmembrane region" description="Helical" evidence="1">
    <location>
        <begin position="55"/>
        <end position="75"/>
    </location>
</feature>
<dbReference type="EMBL" id="JBIBDZ010000006">
    <property type="protein sequence ID" value="MFF5920936.1"/>
    <property type="molecule type" value="Genomic_DNA"/>
</dbReference>
<dbReference type="RefSeq" id="WP_388308490.1">
    <property type="nucleotide sequence ID" value="NZ_JBIBDZ010000006.1"/>
</dbReference>
<name>A0ABW6XTW8_9ACTN</name>
<keyword evidence="1" id="KW-0812">Transmembrane</keyword>
<reference evidence="2 3" key="1">
    <citation type="submission" date="2024-10" db="EMBL/GenBank/DDBJ databases">
        <title>The Natural Products Discovery Center: Release of the First 8490 Sequenced Strains for Exploring Actinobacteria Biosynthetic Diversity.</title>
        <authorList>
            <person name="Kalkreuter E."/>
            <person name="Kautsar S.A."/>
            <person name="Yang D."/>
            <person name="Bader C.D."/>
            <person name="Teijaro C.N."/>
            <person name="Fluegel L."/>
            <person name="Davis C.M."/>
            <person name="Simpson J.R."/>
            <person name="Lauterbach L."/>
            <person name="Steele A.D."/>
            <person name="Gui C."/>
            <person name="Meng S."/>
            <person name="Li G."/>
            <person name="Viehrig K."/>
            <person name="Ye F."/>
            <person name="Su P."/>
            <person name="Kiefer A.F."/>
            <person name="Nichols A."/>
            <person name="Cepeda A.J."/>
            <person name="Yan W."/>
            <person name="Fan B."/>
            <person name="Jiang Y."/>
            <person name="Adhikari A."/>
            <person name="Zheng C.-J."/>
            <person name="Schuster L."/>
            <person name="Cowan T.M."/>
            <person name="Smanski M.J."/>
            <person name="Chevrette M.G."/>
            <person name="De Carvalho L.P.S."/>
            <person name="Shen B."/>
        </authorList>
    </citation>
    <scope>NUCLEOTIDE SEQUENCE [LARGE SCALE GENOMIC DNA]</scope>
    <source>
        <strain evidence="2 3">NPDC012605</strain>
    </source>
</reference>
<gene>
    <name evidence="2" type="ORF">ACFY8C_21720</name>
</gene>
<sequence length="117" mass="12893">MHDPHPRLTHQERKILEGIEAGLRGDASLNRRLRSLGHTTADTEGSWGAALRHRLGWFTAVLAIGCVALFLLAVASSSSGALWLFSAVWVITVVCLMRLLLRAVARRRDAAARRRAD</sequence>
<evidence type="ECO:0000313" key="3">
    <source>
        <dbReference type="Proteomes" id="UP001602370"/>
    </source>
</evidence>
<keyword evidence="3" id="KW-1185">Reference proteome</keyword>
<keyword evidence="1" id="KW-1133">Transmembrane helix</keyword>
<proteinExistence type="predicted"/>
<evidence type="ECO:0008006" key="4">
    <source>
        <dbReference type="Google" id="ProtNLM"/>
    </source>
</evidence>
<keyword evidence="1" id="KW-0472">Membrane</keyword>
<evidence type="ECO:0000256" key="1">
    <source>
        <dbReference type="SAM" id="Phobius"/>
    </source>
</evidence>
<organism evidence="2 3">
    <name type="scientific">Streptomyces flavochromogenes</name>
    <dbReference type="NCBI Taxonomy" id="68199"/>
    <lineage>
        <taxon>Bacteria</taxon>
        <taxon>Bacillati</taxon>
        <taxon>Actinomycetota</taxon>
        <taxon>Actinomycetes</taxon>
        <taxon>Kitasatosporales</taxon>
        <taxon>Streptomycetaceae</taxon>
        <taxon>Streptomyces</taxon>
    </lineage>
</organism>